<accession>F0EXU1</accession>
<dbReference type="Gene3D" id="2.40.30.160">
    <property type="match status" value="1"/>
</dbReference>
<name>F0EXU1_9NEIS</name>
<dbReference type="EMBL" id="AEWV01000013">
    <property type="protein sequence ID" value="EGC17840.1"/>
    <property type="molecule type" value="Genomic_DNA"/>
</dbReference>
<dbReference type="InterPro" id="IPR045179">
    <property type="entry name" value="YgfZ/GcvT"/>
</dbReference>
<dbReference type="InterPro" id="IPR027266">
    <property type="entry name" value="TrmE/GcvT-like"/>
</dbReference>
<organism evidence="2 3">
    <name type="scientific">Kingella denitrificans ATCC 33394</name>
    <dbReference type="NCBI Taxonomy" id="888741"/>
    <lineage>
        <taxon>Bacteria</taxon>
        <taxon>Pseudomonadati</taxon>
        <taxon>Pseudomonadota</taxon>
        <taxon>Betaproteobacteria</taxon>
        <taxon>Neisseriales</taxon>
        <taxon>Neisseriaceae</taxon>
        <taxon>Kingella</taxon>
    </lineage>
</organism>
<dbReference type="SUPFAM" id="SSF103025">
    <property type="entry name" value="Folate-binding domain"/>
    <property type="match status" value="1"/>
</dbReference>
<dbReference type="InterPro" id="IPR017703">
    <property type="entry name" value="YgfZ/GCV_T_CS"/>
</dbReference>
<dbReference type="Proteomes" id="UP000004088">
    <property type="component" value="Unassembled WGS sequence"/>
</dbReference>
<dbReference type="HOGENOM" id="CLU_007884_6_2_4"/>
<reference evidence="2 3" key="1">
    <citation type="submission" date="2011-01" db="EMBL/GenBank/DDBJ databases">
        <authorList>
            <person name="Muzny D."/>
            <person name="Qin X."/>
            <person name="Deng J."/>
            <person name="Jiang H."/>
            <person name="Liu Y."/>
            <person name="Qu J."/>
            <person name="Song X.-Z."/>
            <person name="Zhang L."/>
            <person name="Thornton R."/>
            <person name="Coyle M."/>
            <person name="Francisco L."/>
            <person name="Jackson L."/>
            <person name="Javaid M."/>
            <person name="Korchina V."/>
            <person name="Kovar C."/>
            <person name="Mata R."/>
            <person name="Mathew T."/>
            <person name="Ngo R."/>
            <person name="Nguyen L."/>
            <person name="Nguyen N."/>
            <person name="Okwuonu G."/>
            <person name="Ongeri F."/>
            <person name="Pham C."/>
            <person name="Simmons D."/>
            <person name="Wilczek-Boney K."/>
            <person name="Hale W."/>
            <person name="Jakkamsetti A."/>
            <person name="Pham P."/>
            <person name="Ruth R."/>
            <person name="San Lucas F."/>
            <person name="Warren J."/>
            <person name="Zhang J."/>
            <person name="Zhao Z."/>
            <person name="Zhou C."/>
            <person name="Zhu D."/>
            <person name="Lee S."/>
            <person name="Bess C."/>
            <person name="Blankenburg K."/>
            <person name="Forbes L."/>
            <person name="Fu Q."/>
            <person name="Gubbala S."/>
            <person name="Hirani K."/>
            <person name="Jayaseelan J.C."/>
            <person name="Lara F."/>
            <person name="Munidasa M."/>
            <person name="Palculict T."/>
            <person name="Patil S."/>
            <person name="Pu L.-L."/>
            <person name="Saada N."/>
            <person name="Tang L."/>
            <person name="Weissenberger G."/>
            <person name="Zhu Y."/>
            <person name="Hemphill L."/>
            <person name="Shang Y."/>
            <person name="Youmans B."/>
            <person name="Ayvaz T."/>
            <person name="Ross M."/>
            <person name="Santibanez J."/>
            <person name="Aqrawi P."/>
            <person name="Gross S."/>
            <person name="Joshi V."/>
            <person name="Fowler G."/>
            <person name="Nazareth L."/>
            <person name="Reid J."/>
            <person name="Worley K."/>
            <person name="Petrosino J."/>
            <person name="Highlander S."/>
            <person name="Gibbs R."/>
        </authorList>
    </citation>
    <scope>NUCLEOTIDE SEQUENCE [LARGE SCALE GENOMIC DNA]</scope>
    <source>
        <strain evidence="2 3">ATCC 33394</strain>
    </source>
</reference>
<dbReference type="PANTHER" id="PTHR22602">
    <property type="entry name" value="TRANSFERASE CAF17, MITOCHONDRIAL-RELATED"/>
    <property type="match status" value="1"/>
</dbReference>
<keyword evidence="3" id="KW-1185">Reference proteome</keyword>
<gene>
    <name evidence="2" type="primary">ygfZ</name>
    <name evidence="2" type="ORF">HMPREF9098_0651</name>
</gene>
<protein>
    <submittedName>
        <fullName evidence="2">Folate-binding protein YgfZ</fullName>
    </submittedName>
</protein>
<dbReference type="PIRSF" id="PIRSF006487">
    <property type="entry name" value="GcvT"/>
    <property type="match status" value="1"/>
</dbReference>
<proteinExistence type="predicted"/>
<evidence type="ECO:0000313" key="2">
    <source>
        <dbReference type="EMBL" id="EGC17840.1"/>
    </source>
</evidence>
<evidence type="ECO:0000256" key="1">
    <source>
        <dbReference type="ARBA" id="ARBA00022946"/>
    </source>
</evidence>
<sequence length="282" mass="30605">MNTLLPFFGVIRVTGDDRHEFLHNQFSNDIKNLSEKTACYATYNTPKGRVIANMLAYCADDAVFLILAADLAEKVAKRLRMFVLRAKVQMEVLADWGVAGCLPENAPVVYPSEPKLQLSCNEAGQIELPHGGCLTLAPKSDLPAHDAAAESAWNRHEILCGYPWISAATSETCVAQMLNQHTIGGVHFRKGCYPGQEIIARAQYRGQVKRGLAVAENAVPQPAGVPVQDAQQAEAGIVINQSGSLHLLVVKHAAAQHSMFAEDGSPFAVQHLFFATDDQGED</sequence>
<dbReference type="RefSeq" id="WP_003781834.1">
    <property type="nucleotide sequence ID" value="NZ_GL870929.1"/>
</dbReference>
<comment type="caution">
    <text evidence="2">The sequence shown here is derived from an EMBL/GenBank/DDBJ whole genome shotgun (WGS) entry which is preliminary data.</text>
</comment>
<dbReference type="PANTHER" id="PTHR22602:SF0">
    <property type="entry name" value="TRANSFERASE CAF17, MITOCHONDRIAL-RELATED"/>
    <property type="match status" value="1"/>
</dbReference>
<keyword evidence="1" id="KW-0809">Transit peptide</keyword>
<evidence type="ECO:0000313" key="3">
    <source>
        <dbReference type="Proteomes" id="UP000004088"/>
    </source>
</evidence>
<dbReference type="NCBIfam" id="TIGR03317">
    <property type="entry name" value="ygfZ_signature"/>
    <property type="match status" value="1"/>
</dbReference>
<dbReference type="Gene3D" id="3.30.1360.120">
    <property type="entry name" value="Probable tRNA modification gtpase trme, domain 1"/>
    <property type="match status" value="1"/>
</dbReference>
<dbReference type="GO" id="GO:0016226">
    <property type="term" value="P:iron-sulfur cluster assembly"/>
    <property type="evidence" value="ECO:0007669"/>
    <property type="project" value="TreeGrafter"/>
</dbReference>
<dbReference type="STRING" id="888741.HMPREF9098_0651"/>
<dbReference type="AlphaFoldDB" id="F0EXU1"/>